<evidence type="ECO:0000313" key="3">
    <source>
        <dbReference type="Proteomes" id="UP000729701"/>
    </source>
</evidence>
<evidence type="ECO:0000313" key="2">
    <source>
        <dbReference type="EMBL" id="MBW4670465.1"/>
    </source>
</evidence>
<accession>A0A951QTC4</accession>
<dbReference type="GO" id="GO:0016787">
    <property type="term" value="F:hydrolase activity"/>
    <property type="evidence" value="ECO:0007669"/>
    <property type="project" value="UniProtKB-KW"/>
</dbReference>
<sequence length="251" mass="27574">MKITKRNVELRVDDSLMRVYVAAPSSPGLYPGILFYSDIYQLGGAMIRLANYLAGYGYVVAAPEIFHRTEPVGLVIEPDDLGRMRGNDNARRTSVADYDRDCQALIEWMKAESSVSPGQIGSLGFCIGGHLAFRAAFESEIKATVCCYPTGIPSGKLGKGVADTIQRVSEIKSEVLFVFGTLDPHIPESDRETLIRAIVNAGIPHKVFLYEAEHTFMRDDGYRYDSAATTSAWSEIVAMFSAAFTKDNKAP</sequence>
<keyword evidence="2" id="KW-0378">Hydrolase</keyword>
<dbReference type="InterPro" id="IPR002925">
    <property type="entry name" value="Dienelactn_hydro"/>
</dbReference>
<gene>
    <name evidence="2" type="ORF">KME60_24370</name>
</gene>
<feature type="domain" description="Dienelactone hydrolase" evidence="1">
    <location>
        <begin position="17"/>
        <end position="242"/>
    </location>
</feature>
<dbReference type="AlphaFoldDB" id="A0A951QTC4"/>
<name>A0A951QTC4_9CYAN</name>
<dbReference type="PANTHER" id="PTHR47562">
    <property type="match status" value="1"/>
</dbReference>
<organism evidence="2 3">
    <name type="scientific">Cyanomargarita calcarea GSE-NOS-MK-12-04C</name>
    <dbReference type="NCBI Taxonomy" id="2839659"/>
    <lineage>
        <taxon>Bacteria</taxon>
        <taxon>Bacillati</taxon>
        <taxon>Cyanobacteriota</taxon>
        <taxon>Cyanophyceae</taxon>
        <taxon>Nostocales</taxon>
        <taxon>Cyanomargaritaceae</taxon>
        <taxon>Cyanomargarita</taxon>
    </lineage>
</organism>
<dbReference type="InterPro" id="IPR029058">
    <property type="entry name" value="AB_hydrolase_fold"/>
</dbReference>
<dbReference type="Pfam" id="PF01738">
    <property type="entry name" value="DLH"/>
    <property type="match status" value="1"/>
</dbReference>
<dbReference type="EMBL" id="JAHHGZ010000031">
    <property type="protein sequence ID" value="MBW4670465.1"/>
    <property type="molecule type" value="Genomic_DNA"/>
</dbReference>
<comment type="caution">
    <text evidence="2">The sequence shown here is derived from an EMBL/GenBank/DDBJ whole genome shotgun (WGS) entry which is preliminary data.</text>
</comment>
<dbReference type="Proteomes" id="UP000729701">
    <property type="component" value="Unassembled WGS sequence"/>
</dbReference>
<reference evidence="2" key="2">
    <citation type="journal article" date="2022" name="Microbiol. Resour. Announc.">
        <title>Metagenome Sequencing to Explore Phylogenomics of Terrestrial Cyanobacteria.</title>
        <authorList>
            <person name="Ward R.D."/>
            <person name="Stajich J.E."/>
            <person name="Johansen J.R."/>
            <person name="Huntemann M."/>
            <person name="Clum A."/>
            <person name="Foster B."/>
            <person name="Foster B."/>
            <person name="Roux S."/>
            <person name="Palaniappan K."/>
            <person name="Varghese N."/>
            <person name="Mukherjee S."/>
            <person name="Reddy T.B.K."/>
            <person name="Daum C."/>
            <person name="Copeland A."/>
            <person name="Chen I.A."/>
            <person name="Ivanova N.N."/>
            <person name="Kyrpides N.C."/>
            <person name="Shapiro N."/>
            <person name="Eloe-Fadrosh E.A."/>
            <person name="Pietrasiak N."/>
        </authorList>
    </citation>
    <scope>NUCLEOTIDE SEQUENCE</scope>
    <source>
        <strain evidence="2">GSE-NOS-MK-12-04C</strain>
    </source>
</reference>
<dbReference type="PANTHER" id="PTHR47562:SF2">
    <property type="entry name" value="CARBOXYMETHYLENEBUTENOLIDASE-RELATED"/>
    <property type="match status" value="1"/>
</dbReference>
<reference evidence="2" key="1">
    <citation type="submission" date="2021-05" db="EMBL/GenBank/DDBJ databases">
        <authorList>
            <person name="Pietrasiak N."/>
            <person name="Ward R."/>
            <person name="Stajich J.E."/>
            <person name="Kurbessoian T."/>
        </authorList>
    </citation>
    <scope>NUCLEOTIDE SEQUENCE</scope>
    <source>
        <strain evidence="2">GSE-NOS-MK-12-04C</strain>
    </source>
</reference>
<evidence type="ECO:0000259" key="1">
    <source>
        <dbReference type="Pfam" id="PF01738"/>
    </source>
</evidence>
<protein>
    <submittedName>
        <fullName evidence="2">Dienelactone hydrolase family protein</fullName>
    </submittedName>
</protein>
<dbReference type="Gene3D" id="3.40.50.1820">
    <property type="entry name" value="alpha/beta hydrolase"/>
    <property type="match status" value="1"/>
</dbReference>
<dbReference type="SUPFAM" id="SSF53474">
    <property type="entry name" value="alpha/beta-Hydrolases"/>
    <property type="match status" value="1"/>
</dbReference>
<proteinExistence type="predicted"/>